<dbReference type="EMBL" id="OX336137">
    <property type="protein sequence ID" value="CAI2718442.1"/>
    <property type="molecule type" value="Genomic_DNA"/>
</dbReference>
<reference evidence="1 2" key="1">
    <citation type="submission" date="2022-09" db="EMBL/GenBank/DDBJ databases">
        <authorList>
            <person name="Kop L."/>
        </authorList>
    </citation>
    <scope>NUCLEOTIDE SEQUENCE [LARGE SCALE GENOMIC DNA]</scope>
    <source>
        <strain evidence="1 2">347</strain>
    </source>
</reference>
<keyword evidence="2" id="KW-1185">Reference proteome</keyword>
<sequence>MFLKALAAFAPPRKEVYIHSFLGCPAVPQHRFDLKGQALTISHKTGGKPFLFKISSCKEKFLWYIIGKNRPERGAIQSHPGFLHRWGAGDPTHSSNSMGTALIHYFTITCIHFGHPLRRGKDTGGKFDVVFHKTGFDRPSQRRGLLQ</sequence>
<evidence type="ECO:0000313" key="2">
    <source>
        <dbReference type="Proteomes" id="UP001157733"/>
    </source>
</evidence>
<evidence type="ECO:0000313" key="1">
    <source>
        <dbReference type="EMBL" id="CAI2718442.1"/>
    </source>
</evidence>
<name>A0ABM9HDX9_9BACT</name>
<organism evidence="1 2">
    <name type="scientific">Nitrospina watsonii</name>
    <dbReference type="NCBI Taxonomy" id="1323948"/>
    <lineage>
        <taxon>Bacteria</taxon>
        <taxon>Pseudomonadati</taxon>
        <taxon>Nitrospinota/Tectimicrobiota group</taxon>
        <taxon>Nitrospinota</taxon>
        <taxon>Nitrospinia</taxon>
        <taxon>Nitrospinales</taxon>
        <taxon>Nitrospinaceae</taxon>
        <taxon>Nitrospina</taxon>
    </lineage>
</organism>
<dbReference type="Proteomes" id="UP001157733">
    <property type="component" value="Chromosome"/>
</dbReference>
<proteinExistence type="predicted"/>
<gene>
    <name evidence="1" type="ORF">NSPWAT_1583</name>
</gene>
<protein>
    <submittedName>
        <fullName evidence="1">Uncharacterized protein</fullName>
    </submittedName>
</protein>
<accession>A0ABM9HDX9</accession>